<dbReference type="EMBL" id="JBHTIL010000001">
    <property type="protein sequence ID" value="MFD0925858.1"/>
    <property type="molecule type" value="Genomic_DNA"/>
</dbReference>
<dbReference type="InterPro" id="IPR029016">
    <property type="entry name" value="GAF-like_dom_sf"/>
</dbReference>
<name>A0ABW3G6P3_9NOCA</name>
<dbReference type="Proteomes" id="UP001597068">
    <property type="component" value="Unassembled WGS sequence"/>
</dbReference>
<organism evidence="5 6">
    <name type="scientific">Williamsia deligens</name>
    <dbReference type="NCBI Taxonomy" id="321325"/>
    <lineage>
        <taxon>Bacteria</taxon>
        <taxon>Bacillati</taxon>
        <taxon>Actinomycetota</taxon>
        <taxon>Actinomycetes</taxon>
        <taxon>Mycobacteriales</taxon>
        <taxon>Nocardiaceae</taxon>
        <taxon>Williamsia</taxon>
    </lineage>
</organism>
<dbReference type="InterPro" id="IPR005471">
    <property type="entry name" value="Tscrpt_reg_IclR_N"/>
</dbReference>
<dbReference type="Gene3D" id="3.30.450.40">
    <property type="match status" value="1"/>
</dbReference>
<dbReference type="PANTHER" id="PTHR30136">
    <property type="entry name" value="HELIX-TURN-HELIX TRANSCRIPTIONAL REGULATOR, ICLR FAMILY"/>
    <property type="match status" value="1"/>
</dbReference>
<protein>
    <submittedName>
        <fullName evidence="5">Helix-turn-helix domain-containing protein</fullName>
    </submittedName>
</protein>
<evidence type="ECO:0000256" key="2">
    <source>
        <dbReference type="ARBA" id="ARBA00023163"/>
    </source>
</evidence>
<feature type="region of interest" description="Disordered" evidence="3">
    <location>
        <begin position="1"/>
        <end position="24"/>
    </location>
</feature>
<dbReference type="RefSeq" id="WP_253646225.1">
    <property type="nucleotide sequence ID" value="NZ_BAAAMO010000002.1"/>
</dbReference>
<sequence length="301" mass="31050">MTPDDVDADAPAPADPSGRDPSPPTTRVVAVMQMLSAAPDRSHTLAQICRASGISRATGHAVLRSLCAHDWVRRRDDGTYSLGPGFAGSTAGSSADPLHRLLADCARDVGMAVSATELRGATMVVTHTVRPPVTGTDRGSVVPEGVSIPFVAPFGREHVATVSPEERERWWSSVPPGAGDLRHRLDAVLSVVAARGFAIDRLSGPLVRVHAALDALGETVGPDRIATAMAGAFAELEVVDVLDGELGEGDTVAVATVAAAISGSGPPRSVAIQPFTRLSPTSIRRLGATVTELAAAARSVS</sequence>
<reference evidence="6" key="1">
    <citation type="journal article" date="2019" name="Int. J. Syst. Evol. Microbiol.">
        <title>The Global Catalogue of Microorganisms (GCM) 10K type strain sequencing project: providing services to taxonomists for standard genome sequencing and annotation.</title>
        <authorList>
            <consortium name="The Broad Institute Genomics Platform"/>
            <consortium name="The Broad Institute Genome Sequencing Center for Infectious Disease"/>
            <person name="Wu L."/>
            <person name="Ma J."/>
        </authorList>
    </citation>
    <scope>NUCLEOTIDE SEQUENCE [LARGE SCALE GENOMIC DNA]</scope>
    <source>
        <strain evidence="6">CCUG 50873</strain>
    </source>
</reference>
<accession>A0ABW3G6P3</accession>
<evidence type="ECO:0000313" key="5">
    <source>
        <dbReference type="EMBL" id="MFD0925858.1"/>
    </source>
</evidence>
<keyword evidence="6" id="KW-1185">Reference proteome</keyword>
<evidence type="ECO:0000256" key="3">
    <source>
        <dbReference type="SAM" id="MobiDB-lite"/>
    </source>
</evidence>
<dbReference type="Pfam" id="PF09339">
    <property type="entry name" value="HTH_IclR"/>
    <property type="match status" value="1"/>
</dbReference>
<dbReference type="InterPro" id="IPR036388">
    <property type="entry name" value="WH-like_DNA-bd_sf"/>
</dbReference>
<dbReference type="SUPFAM" id="SSF46785">
    <property type="entry name" value="Winged helix' DNA-binding domain"/>
    <property type="match status" value="1"/>
</dbReference>
<gene>
    <name evidence="5" type="ORF">ACFQ04_08930</name>
</gene>
<keyword evidence="1" id="KW-0805">Transcription regulation</keyword>
<proteinExistence type="predicted"/>
<feature type="domain" description="HTH iclR-type" evidence="4">
    <location>
        <begin position="22"/>
        <end position="84"/>
    </location>
</feature>
<dbReference type="SMART" id="SM00346">
    <property type="entry name" value="HTH_ICLR"/>
    <property type="match status" value="1"/>
</dbReference>
<dbReference type="Gene3D" id="1.10.10.10">
    <property type="entry name" value="Winged helix-like DNA-binding domain superfamily/Winged helix DNA-binding domain"/>
    <property type="match status" value="1"/>
</dbReference>
<keyword evidence="2" id="KW-0804">Transcription</keyword>
<evidence type="ECO:0000256" key="1">
    <source>
        <dbReference type="ARBA" id="ARBA00023015"/>
    </source>
</evidence>
<evidence type="ECO:0000259" key="4">
    <source>
        <dbReference type="PROSITE" id="PS51077"/>
    </source>
</evidence>
<dbReference type="InterPro" id="IPR036390">
    <property type="entry name" value="WH_DNA-bd_sf"/>
</dbReference>
<dbReference type="PROSITE" id="PS51077">
    <property type="entry name" value="HTH_ICLR"/>
    <property type="match status" value="1"/>
</dbReference>
<dbReference type="InterPro" id="IPR050707">
    <property type="entry name" value="HTH_MetabolicPath_Reg"/>
</dbReference>
<evidence type="ECO:0000313" key="6">
    <source>
        <dbReference type="Proteomes" id="UP001597068"/>
    </source>
</evidence>
<dbReference type="SUPFAM" id="SSF55781">
    <property type="entry name" value="GAF domain-like"/>
    <property type="match status" value="1"/>
</dbReference>
<dbReference type="PANTHER" id="PTHR30136:SF24">
    <property type="entry name" value="HTH-TYPE TRANSCRIPTIONAL REPRESSOR ALLR"/>
    <property type="match status" value="1"/>
</dbReference>
<feature type="compositionally biased region" description="Low complexity" evidence="3">
    <location>
        <begin position="9"/>
        <end position="20"/>
    </location>
</feature>
<comment type="caution">
    <text evidence="5">The sequence shown here is derived from an EMBL/GenBank/DDBJ whole genome shotgun (WGS) entry which is preliminary data.</text>
</comment>